<gene>
    <name evidence="2" type="ORF">P168DRAFT_91987</name>
</gene>
<organism evidence="2 3">
    <name type="scientific">Aspergillus campestris (strain IBT 28561)</name>
    <dbReference type="NCBI Taxonomy" id="1392248"/>
    <lineage>
        <taxon>Eukaryota</taxon>
        <taxon>Fungi</taxon>
        <taxon>Dikarya</taxon>
        <taxon>Ascomycota</taxon>
        <taxon>Pezizomycotina</taxon>
        <taxon>Eurotiomycetes</taxon>
        <taxon>Eurotiomycetidae</taxon>
        <taxon>Eurotiales</taxon>
        <taxon>Aspergillaceae</taxon>
        <taxon>Aspergillus</taxon>
        <taxon>Aspergillus subgen. Circumdati</taxon>
    </lineage>
</organism>
<sequence length="325" mass="36722">MTMYSIQGPCHWVGDKSETAPVSSVTEAMARINKLYEAGTPFFTKQSIREVSKQLQRSSLCKDKITVKGVDGVGVEFDVLTGEIRKGFDSGAFEHEIRDPYIVYCARVHMTQNLLRWHGNLPEATCSLRIAHWMSRRKKDTKEPAYNYALRESQVVRKSFRASRESWEASQMCKDLESILESVPKTLNIERVLGFSCGSMSIDRNSSRSEFQHALILTVRDWLRDRNGSGRVPSYVQDPVYTSIDKSTLKESNVMVLDDPQALLEIDDSSVVFSCSSNIPIKEIVADIARPAVLIWEHVGEEDEETSDEYGVYVCLVPCHPNADI</sequence>
<dbReference type="Pfam" id="PF07985">
    <property type="entry name" value="SRR1"/>
    <property type="match status" value="1"/>
</dbReference>
<dbReference type="GeneID" id="36549746"/>
<keyword evidence="3" id="KW-1185">Reference proteome</keyword>
<evidence type="ECO:0000259" key="1">
    <source>
        <dbReference type="Pfam" id="PF07985"/>
    </source>
</evidence>
<dbReference type="PANTHER" id="PTHR42080:SF3">
    <property type="entry name" value="SRR1-LIKE DOMAIN-CONTAINING PROTEIN"/>
    <property type="match status" value="1"/>
</dbReference>
<dbReference type="PANTHER" id="PTHR42080">
    <property type="entry name" value="SRR1 DOMAIN-CONTAINING PROTEIN"/>
    <property type="match status" value="1"/>
</dbReference>
<dbReference type="RefSeq" id="XP_024695854.1">
    <property type="nucleotide sequence ID" value="XM_024842217.1"/>
</dbReference>
<dbReference type="AlphaFoldDB" id="A0A2I1DBM5"/>
<comment type="caution">
    <text evidence="2">The sequence shown here is derived from an EMBL/GenBank/DDBJ whole genome shotgun (WGS) entry which is preliminary data.</text>
</comment>
<feature type="domain" description="SRR1-like" evidence="1">
    <location>
        <begin position="178"/>
        <end position="305"/>
    </location>
</feature>
<accession>A0A2I1DBM5</accession>
<name>A0A2I1DBM5_ASPC2</name>
<protein>
    <recommendedName>
        <fullName evidence="1">SRR1-like domain-containing protein</fullName>
    </recommendedName>
</protein>
<dbReference type="VEuPathDB" id="FungiDB:P168DRAFT_91987"/>
<dbReference type="EMBL" id="MSFM01000002">
    <property type="protein sequence ID" value="PKY07260.1"/>
    <property type="molecule type" value="Genomic_DNA"/>
</dbReference>
<reference evidence="2" key="1">
    <citation type="submission" date="2016-12" db="EMBL/GenBank/DDBJ databases">
        <title>The genomes of Aspergillus section Nigri reveals drivers in fungal speciation.</title>
        <authorList>
            <consortium name="DOE Joint Genome Institute"/>
            <person name="Vesth T.C."/>
            <person name="Nybo J."/>
            <person name="Theobald S."/>
            <person name="Brandl J."/>
            <person name="Frisvad J.C."/>
            <person name="Nielsen K.F."/>
            <person name="Lyhne E.K."/>
            <person name="Kogle M.E."/>
            <person name="Kuo A."/>
            <person name="Riley R."/>
            <person name="Clum A."/>
            <person name="Nolan M."/>
            <person name="Lipzen A."/>
            <person name="Salamov A."/>
            <person name="Henrissat B."/>
            <person name="Wiebenga A."/>
            <person name="De vries R.P."/>
            <person name="Grigoriev I.V."/>
            <person name="Mortensen U.H."/>
            <person name="Andersen M.R."/>
            <person name="Baker S.E."/>
        </authorList>
    </citation>
    <scope>NUCLEOTIDE SEQUENCE</scope>
    <source>
        <strain evidence="2">IBT 28561</strain>
    </source>
</reference>
<dbReference type="OrthoDB" id="5230585at2759"/>
<evidence type="ECO:0000313" key="2">
    <source>
        <dbReference type="EMBL" id="PKY07260.1"/>
    </source>
</evidence>
<dbReference type="InterPro" id="IPR012942">
    <property type="entry name" value="SRR1-like"/>
</dbReference>
<proteinExistence type="predicted"/>
<dbReference type="Proteomes" id="UP000234254">
    <property type="component" value="Unassembled WGS sequence"/>
</dbReference>
<evidence type="ECO:0000313" key="3">
    <source>
        <dbReference type="Proteomes" id="UP000234254"/>
    </source>
</evidence>